<sequence>MNGMALLVCCGWTVLFCLSVQAYENLALHQPAWQNSTYSSDTGADLAVDGRYTDLAFDGGQCAVSDDYRTTAECRVDLGGVRSIHHIVIQHATGNKVWDEDNGFTRYFLGFSVYISNTTNKEDGVLCFRDTN</sequence>
<dbReference type="AlphaFoldDB" id="A0A8B8BQZ4"/>
<name>A0A8B8BQZ4_CRAVI</name>
<evidence type="ECO:0000313" key="2">
    <source>
        <dbReference type="Proteomes" id="UP000694844"/>
    </source>
</evidence>
<dbReference type="InterPro" id="IPR008979">
    <property type="entry name" value="Galactose-bd-like_sf"/>
</dbReference>
<dbReference type="Proteomes" id="UP000694844">
    <property type="component" value="Chromosome 9"/>
</dbReference>
<dbReference type="PANTHER" id="PTHR45713:SF6">
    <property type="entry name" value="F5_8 TYPE C DOMAIN-CONTAINING PROTEIN"/>
    <property type="match status" value="1"/>
</dbReference>
<dbReference type="OrthoDB" id="6141792at2759"/>
<dbReference type="SUPFAM" id="SSF49785">
    <property type="entry name" value="Galactose-binding domain-like"/>
    <property type="match status" value="1"/>
</dbReference>
<accession>A0A8B8BQZ4</accession>
<proteinExistence type="predicted"/>
<keyword evidence="1" id="KW-0732">Signal</keyword>
<dbReference type="GeneID" id="111112519"/>
<dbReference type="InterPro" id="IPR051941">
    <property type="entry name" value="BG_Antigen-Binding_Lectin"/>
</dbReference>
<dbReference type="Gene3D" id="2.60.120.260">
    <property type="entry name" value="Galactose-binding domain-like"/>
    <property type="match status" value="1"/>
</dbReference>
<protein>
    <submittedName>
        <fullName evidence="3">Uncharacterized protein LOC111112519</fullName>
    </submittedName>
</protein>
<feature type="chain" id="PRO_5034760734" evidence="1">
    <location>
        <begin position="23"/>
        <end position="132"/>
    </location>
</feature>
<evidence type="ECO:0000313" key="3">
    <source>
        <dbReference type="RefSeq" id="XP_022305757.1"/>
    </source>
</evidence>
<reference evidence="3" key="1">
    <citation type="submission" date="2025-08" db="UniProtKB">
        <authorList>
            <consortium name="RefSeq"/>
        </authorList>
    </citation>
    <scope>IDENTIFICATION</scope>
    <source>
        <tissue evidence="3">Whole sample</tissue>
    </source>
</reference>
<dbReference type="KEGG" id="cvn:111112519"/>
<evidence type="ECO:0000256" key="1">
    <source>
        <dbReference type="SAM" id="SignalP"/>
    </source>
</evidence>
<feature type="signal peptide" evidence="1">
    <location>
        <begin position="1"/>
        <end position="22"/>
    </location>
</feature>
<organism evidence="2 3">
    <name type="scientific">Crassostrea virginica</name>
    <name type="common">Eastern oyster</name>
    <dbReference type="NCBI Taxonomy" id="6565"/>
    <lineage>
        <taxon>Eukaryota</taxon>
        <taxon>Metazoa</taxon>
        <taxon>Spiralia</taxon>
        <taxon>Lophotrochozoa</taxon>
        <taxon>Mollusca</taxon>
        <taxon>Bivalvia</taxon>
        <taxon>Autobranchia</taxon>
        <taxon>Pteriomorphia</taxon>
        <taxon>Ostreida</taxon>
        <taxon>Ostreoidea</taxon>
        <taxon>Ostreidae</taxon>
        <taxon>Crassostrea</taxon>
    </lineage>
</organism>
<gene>
    <name evidence="3" type="primary">LOC111112519</name>
</gene>
<dbReference type="RefSeq" id="XP_022305757.1">
    <property type="nucleotide sequence ID" value="XM_022450049.1"/>
</dbReference>
<keyword evidence="2" id="KW-1185">Reference proteome</keyword>
<dbReference type="PANTHER" id="PTHR45713">
    <property type="entry name" value="FTP DOMAIN-CONTAINING PROTEIN"/>
    <property type="match status" value="1"/>
</dbReference>